<evidence type="ECO:0000313" key="3">
    <source>
        <dbReference type="Proteomes" id="UP001519460"/>
    </source>
</evidence>
<protein>
    <recommendedName>
        <fullName evidence="4">Immunoglobulin subtype domain-containing protein</fullName>
    </recommendedName>
</protein>
<sequence length="174" mass="18996">MAIYVGSRCCLLLLILIFPDGLCTKTICSPDAVIRGEQAKIICSFDKNLSRRDQAILVMKQDDVRVGNYSCHSSPGYLCDSSISSTLTLTVQIPSVTHNNAGSYACHTIPPLLGDQAACSLTVQAESSVREVGSSNKFIVQSAGKICVFYAAFCIMRAHEVRSLKKQNYDDHKK</sequence>
<feature type="signal peptide" evidence="1">
    <location>
        <begin position="1"/>
        <end position="24"/>
    </location>
</feature>
<accession>A0ABD0KST3</accession>
<feature type="chain" id="PRO_5044870322" description="Immunoglobulin subtype domain-containing protein" evidence="1">
    <location>
        <begin position="25"/>
        <end position="174"/>
    </location>
</feature>
<proteinExistence type="predicted"/>
<evidence type="ECO:0000313" key="2">
    <source>
        <dbReference type="EMBL" id="KAK7490316.1"/>
    </source>
</evidence>
<evidence type="ECO:0000256" key="1">
    <source>
        <dbReference type="SAM" id="SignalP"/>
    </source>
</evidence>
<evidence type="ECO:0008006" key="4">
    <source>
        <dbReference type="Google" id="ProtNLM"/>
    </source>
</evidence>
<gene>
    <name evidence="2" type="ORF">BaRGS_00018477</name>
</gene>
<dbReference type="Proteomes" id="UP001519460">
    <property type="component" value="Unassembled WGS sequence"/>
</dbReference>
<comment type="caution">
    <text evidence="2">The sequence shown here is derived from an EMBL/GenBank/DDBJ whole genome shotgun (WGS) entry which is preliminary data.</text>
</comment>
<reference evidence="2 3" key="1">
    <citation type="journal article" date="2023" name="Sci. Data">
        <title>Genome assembly of the Korean intertidal mud-creeper Batillaria attramentaria.</title>
        <authorList>
            <person name="Patra A.K."/>
            <person name="Ho P.T."/>
            <person name="Jun S."/>
            <person name="Lee S.J."/>
            <person name="Kim Y."/>
            <person name="Won Y.J."/>
        </authorList>
    </citation>
    <scope>NUCLEOTIDE SEQUENCE [LARGE SCALE GENOMIC DNA]</scope>
    <source>
        <strain evidence="2">Wonlab-2016</strain>
    </source>
</reference>
<keyword evidence="3" id="KW-1185">Reference proteome</keyword>
<organism evidence="2 3">
    <name type="scientific">Batillaria attramentaria</name>
    <dbReference type="NCBI Taxonomy" id="370345"/>
    <lineage>
        <taxon>Eukaryota</taxon>
        <taxon>Metazoa</taxon>
        <taxon>Spiralia</taxon>
        <taxon>Lophotrochozoa</taxon>
        <taxon>Mollusca</taxon>
        <taxon>Gastropoda</taxon>
        <taxon>Caenogastropoda</taxon>
        <taxon>Sorbeoconcha</taxon>
        <taxon>Cerithioidea</taxon>
        <taxon>Batillariidae</taxon>
        <taxon>Batillaria</taxon>
    </lineage>
</organism>
<name>A0ABD0KST3_9CAEN</name>
<keyword evidence="1" id="KW-0732">Signal</keyword>
<dbReference type="AlphaFoldDB" id="A0ABD0KST3"/>
<dbReference type="EMBL" id="JACVVK020000128">
    <property type="protein sequence ID" value="KAK7490316.1"/>
    <property type="molecule type" value="Genomic_DNA"/>
</dbReference>